<protein>
    <recommendedName>
        <fullName evidence="9">Protein white</fullName>
    </recommendedName>
</protein>
<evidence type="ECO:0000313" key="12">
    <source>
        <dbReference type="EMBL" id="CAL4155083.1"/>
    </source>
</evidence>
<dbReference type="GO" id="GO:0016887">
    <property type="term" value="F:ATP hydrolysis activity"/>
    <property type="evidence" value="ECO:0007669"/>
    <property type="project" value="InterPro"/>
</dbReference>
<dbReference type="PANTHER" id="PTHR48041:SF129">
    <property type="entry name" value="PROTEIN WHITE"/>
    <property type="match status" value="1"/>
</dbReference>
<comment type="caution">
    <text evidence="12">The sequence shown here is derived from an EMBL/GenBank/DDBJ whole genome shotgun (WGS) entry which is preliminary data.</text>
</comment>
<feature type="domain" description="ABC transporter" evidence="11">
    <location>
        <begin position="77"/>
        <end position="321"/>
    </location>
</feature>
<organism evidence="12 13">
    <name type="scientific">Meganyctiphanes norvegica</name>
    <name type="common">Northern krill</name>
    <name type="synonym">Thysanopoda norvegica</name>
    <dbReference type="NCBI Taxonomy" id="48144"/>
    <lineage>
        <taxon>Eukaryota</taxon>
        <taxon>Metazoa</taxon>
        <taxon>Ecdysozoa</taxon>
        <taxon>Arthropoda</taxon>
        <taxon>Crustacea</taxon>
        <taxon>Multicrustacea</taxon>
        <taxon>Malacostraca</taxon>
        <taxon>Eumalacostraca</taxon>
        <taxon>Eucarida</taxon>
        <taxon>Euphausiacea</taxon>
        <taxon>Euphausiidae</taxon>
        <taxon>Meganyctiphanes</taxon>
    </lineage>
</organism>
<dbReference type="InterPro" id="IPR013525">
    <property type="entry name" value="ABC2_TM"/>
</dbReference>
<dbReference type="InterPro" id="IPR050352">
    <property type="entry name" value="ABCG_transporters"/>
</dbReference>
<name>A0AAV2S277_MEGNR</name>
<evidence type="ECO:0000256" key="4">
    <source>
        <dbReference type="ARBA" id="ARBA00022692"/>
    </source>
</evidence>
<feature type="transmembrane region" description="Helical" evidence="10">
    <location>
        <begin position="415"/>
        <end position="434"/>
    </location>
</feature>
<keyword evidence="13" id="KW-1185">Reference proteome</keyword>
<evidence type="ECO:0000256" key="9">
    <source>
        <dbReference type="ARBA" id="ARBA00039188"/>
    </source>
</evidence>
<feature type="transmembrane region" description="Helical" evidence="10">
    <location>
        <begin position="499"/>
        <end position="519"/>
    </location>
</feature>
<dbReference type="InterPro" id="IPR043926">
    <property type="entry name" value="ABCG_dom"/>
</dbReference>
<evidence type="ECO:0000256" key="5">
    <source>
        <dbReference type="ARBA" id="ARBA00022741"/>
    </source>
</evidence>
<feature type="transmembrane region" description="Helical" evidence="10">
    <location>
        <begin position="629"/>
        <end position="653"/>
    </location>
</feature>
<evidence type="ECO:0000259" key="11">
    <source>
        <dbReference type="PROSITE" id="PS50893"/>
    </source>
</evidence>
<evidence type="ECO:0000256" key="8">
    <source>
        <dbReference type="ARBA" id="ARBA00023136"/>
    </source>
</evidence>
<evidence type="ECO:0000256" key="10">
    <source>
        <dbReference type="SAM" id="Phobius"/>
    </source>
</evidence>
<evidence type="ECO:0000256" key="2">
    <source>
        <dbReference type="ARBA" id="ARBA00005814"/>
    </source>
</evidence>
<dbReference type="Pfam" id="PF19055">
    <property type="entry name" value="ABC2_membrane_7"/>
    <property type="match status" value="1"/>
</dbReference>
<dbReference type="InterPro" id="IPR027417">
    <property type="entry name" value="P-loop_NTPase"/>
</dbReference>
<dbReference type="InterPro" id="IPR003593">
    <property type="entry name" value="AAA+_ATPase"/>
</dbReference>
<proteinExistence type="inferred from homology"/>
<keyword evidence="5" id="KW-0547">Nucleotide-binding</keyword>
<evidence type="ECO:0000256" key="7">
    <source>
        <dbReference type="ARBA" id="ARBA00022989"/>
    </source>
</evidence>
<dbReference type="EMBL" id="CAXKWB010040545">
    <property type="protein sequence ID" value="CAL4155083.1"/>
    <property type="molecule type" value="Genomic_DNA"/>
</dbReference>
<comment type="subcellular location">
    <subcellularLocation>
        <location evidence="1">Membrane</location>
        <topology evidence="1">Multi-pass membrane protein</topology>
    </subcellularLocation>
</comment>
<dbReference type="SMART" id="SM00382">
    <property type="entry name" value="AAA"/>
    <property type="match status" value="1"/>
</dbReference>
<dbReference type="AlphaFoldDB" id="A0AAV2S277"/>
<feature type="transmembrane region" description="Helical" evidence="10">
    <location>
        <begin position="525"/>
        <end position="547"/>
    </location>
</feature>
<dbReference type="PROSITE" id="PS50893">
    <property type="entry name" value="ABC_TRANSPORTER_2"/>
    <property type="match status" value="1"/>
</dbReference>
<dbReference type="Pfam" id="PF01061">
    <property type="entry name" value="ABC2_membrane"/>
    <property type="match status" value="1"/>
</dbReference>
<dbReference type="SUPFAM" id="SSF52540">
    <property type="entry name" value="P-loop containing nucleoside triphosphate hydrolases"/>
    <property type="match status" value="1"/>
</dbReference>
<dbReference type="InterPro" id="IPR017871">
    <property type="entry name" value="ABC_transporter-like_CS"/>
</dbReference>
<dbReference type="PANTHER" id="PTHR48041">
    <property type="entry name" value="ABC TRANSPORTER G FAMILY MEMBER 28"/>
    <property type="match status" value="1"/>
</dbReference>
<evidence type="ECO:0000256" key="3">
    <source>
        <dbReference type="ARBA" id="ARBA00022448"/>
    </source>
</evidence>
<dbReference type="InterPro" id="IPR003439">
    <property type="entry name" value="ABC_transporter-like_ATP-bd"/>
</dbReference>
<dbReference type="Pfam" id="PF00005">
    <property type="entry name" value="ABC_tran"/>
    <property type="match status" value="1"/>
</dbReference>
<evidence type="ECO:0000256" key="1">
    <source>
        <dbReference type="ARBA" id="ARBA00004141"/>
    </source>
</evidence>
<keyword evidence="8 10" id="KW-0472">Membrane</keyword>
<gene>
    <name evidence="12" type="ORF">MNOR_LOCUS31452</name>
</gene>
<feature type="transmembrane region" description="Helical" evidence="10">
    <location>
        <begin position="446"/>
        <end position="479"/>
    </location>
</feature>
<reference evidence="12 13" key="1">
    <citation type="submission" date="2024-05" db="EMBL/GenBank/DDBJ databases">
        <authorList>
            <person name="Wallberg A."/>
        </authorList>
    </citation>
    <scope>NUCLEOTIDE SEQUENCE [LARGE SCALE GENOMIC DNA]</scope>
</reference>
<dbReference type="GO" id="GO:0030659">
    <property type="term" value="C:cytoplasmic vesicle membrane"/>
    <property type="evidence" value="ECO:0007669"/>
    <property type="project" value="TreeGrafter"/>
</dbReference>
<dbReference type="GO" id="GO:0140359">
    <property type="term" value="F:ABC-type transporter activity"/>
    <property type="evidence" value="ECO:0007669"/>
    <property type="project" value="InterPro"/>
</dbReference>
<accession>A0AAV2S277</accession>
<dbReference type="PROSITE" id="PS00211">
    <property type="entry name" value="ABC_TRANSPORTER_1"/>
    <property type="match status" value="1"/>
</dbReference>
<dbReference type="Proteomes" id="UP001497623">
    <property type="component" value="Unassembled WGS sequence"/>
</dbReference>
<feature type="transmembrane region" description="Helical" evidence="10">
    <location>
        <begin position="559"/>
        <end position="578"/>
    </location>
</feature>
<evidence type="ECO:0000313" key="13">
    <source>
        <dbReference type="Proteomes" id="UP001497623"/>
    </source>
</evidence>
<keyword evidence="7 10" id="KW-1133">Transmembrane helix</keyword>
<evidence type="ECO:0000256" key="6">
    <source>
        <dbReference type="ARBA" id="ARBA00022840"/>
    </source>
</evidence>
<keyword evidence="4 10" id="KW-0812">Transmembrane</keyword>
<sequence>MDGVSFRQRSEVQRHVEGSTLNFNFLLGTIYKTEMMKESMAETSMSHGSTLGAKGTNGRERAISDSSGGVTYAWKNLNVHALGKGLFKKGPETHILKDITGLCEPGQLLAIMGASGAGKTTLLNVLTFRAPGMRITGDIYINGRPANARTISAVSAYVQQEDLFTGVFTVKEQLNFHAQLRIGKGVKQSVRKQRIEEIMTELGLNKCADTLIGVPGRIKGISGGEKKRLAFACEMITNPLLLLCDEPTSGLDSFMAQSVVNAMKRLTSHGKTVIATIHQPSSEVFAMFDQLLLLAEGRVAYLGPTKDAFSFFNRLERPCPKNYNPGDHFIHTLAIKMTQEEDCRQFVHMVCDAFRESDGKSVDQRTVVAMQPPKGEDALANIKLPKSPYRASWFDQFAAVFRRSVYEFSREPRLLIAKTVGFVFFSILFGLIFLDAQSGSDYASVMNISGVLFIFVTNMTFSNMFPVVTVFSGVFPLFLKEHWNGMYRADVFFLTRNIVEFPIYIIGPFLFITISYWMIGFTNTVEAYLVACLIIVLIANVAVSYGYMISCMAKNYQTALIISTPLTFPLMIFGGFFIKTDTLPAWLSWMTYLSWFNYGFEALSINQWKDHPYSGPILESLGGFKEENLWIDIGAMVGLMVLYRILAFLLLLLQSRRPK</sequence>
<dbReference type="Gene3D" id="3.40.50.300">
    <property type="entry name" value="P-loop containing nucleotide triphosphate hydrolases"/>
    <property type="match status" value="1"/>
</dbReference>
<dbReference type="GO" id="GO:0005886">
    <property type="term" value="C:plasma membrane"/>
    <property type="evidence" value="ECO:0007669"/>
    <property type="project" value="TreeGrafter"/>
</dbReference>
<keyword evidence="6" id="KW-0067">ATP-binding</keyword>
<keyword evidence="3" id="KW-0813">Transport</keyword>
<comment type="similarity">
    <text evidence="2">Belongs to the ABC transporter superfamily. ABCG family. Eye pigment precursor importer (TC 3.A.1.204) subfamily.</text>
</comment>
<dbReference type="GO" id="GO:0005524">
    <property type="term" value="F:ATP binding"/>
    <property type="evidence" value="ECO:0007669"/>
    <property type="project" value="UniProtKB-KW"/>
</dbReference>
<dbReference type="CDD" id="cd03213">
    <property type="entry name" value="ABCG_EPDR"/>
    <property type="match status" value="1"/>
</dbReference>